<evidence type="ECO:0000259" key="6">
    <source>
        <dbReference type="Pfam" id="PF13360"/>
    </source>
</evidence>
<comment type="similarity">
    <text evidence="4">Belongs to the BamB family.</text>
</comment>
<dbReference type="InterPro" id="IPR015943">
    <property type="entry name" value="WD40/YVTN_repeat-like_dom_sf"/>
</dbReference>
<evidence type="ECO:0000313" key="7">
    <source>
        <dbReference type="EMBL" id="QGU32556.1"/>
    </source>
</evidence>
<protein>
    <recommendedName>
        <fullName evidence="4">Outer membrane protein assembly factor BamB</fullName>
    </recommendedName>
</protein>
<dbReference type="KEGG" id="ttp:E6P07_05885"/>
<keyword evidence="4" id="KW-0449">Lipoprotein</keyword>
<dbReference type="GO" id="GO:0009279">
    <property type="term" value="C:cell outer membrane"/>
    <property type="evidence" value="ECO:0007669"/>
    <property type="project" value="UniProtKB-SubCell"/>
</dbReference>
<dbReference type="SUPFAM" id="SSF50998">
    <property type="entry name" value="Quinoprotein alcohol dehydrogenase-like"/>
    <property type="match status" value="1"/>
</dbReference>
<dbReference type="InterPro" id="IPR002372">
    <property type="entry name" value="PQQ_rpt_dom"/>
</dbReference>
<keyword evidence="8" id="KW-1185">Reference proteome</keyword>
<keyword evidence="1 4" id="KW-0732">Signal</keyword>
<dbReference type="Proteomes" id="UP000426424">
    <property type="component" value="Chromosome"/>
</dbReference>
<comment type="function">
    <text evidence="4">Part of the outer membrane protein assembly complex, which is involved in assembly and insertion of beta-barrel proteins into the outer membrane.</text>
</comment>
<dbReference type="PANTHER" id="PTHR34512:SF30">
    <property type="entry name" value="OUTER MEMBRANE PROTEIN ASSEMBLY FACTOR BAMB"/>
    <property type="match status" value="1"/>
</dbReference>
<evidence type="ECO:0000256" key="2">
    <source>
        <dbReference type="ARBA" id="ARBA00023136"/>
    </source>
</evidence>
<dbReference type="PROSITE" id="PS51257">
    <property type="entry name" value="PROKAR_LIPOPROTEIN"/>
    <property type="match status" value="1"/>
</dbReference>
<organism evidence="7 8">
    <name type="scientific">Thermochromatium tepidum ATCC 43061</name>
    <dbReference type="NCBI Taxonomy" id="316276"/>
    <lineage>
        <taxon>Bacteria</taxon>
        <taxon>Pseudomonadati</taxon>
        <taxon>Pseudomonadota</taxon>
        <taxon>Gammaproteobacteria</taxon>
        <taxon>Chromatiales</taxon>
        <taxon>Chromatiaceae</taxon>
        <taxon>Thermochromatium</taxon>
    </lineage>
</organism>
<sequence length="424" mass="45991">MMRFRLGFLLLRLSLILALVMLLTGCGGIPWFGKEKDPTPPSPLPTLAQETRFDTLWSTHPTRGTEGRRLYLVPAFADGRLYVADARGRVVALAADSGRLLWQRETGLTLSGGPEVAGDRLVLGTSQGEVVALSTQDGREFWRAQLGSEVLSVPRFGGNGQVFVHTLDDSLHGLNAATGQLQWRIDYPPPVLTLRGSSTPALTEDGIIVGLSGGKLVKLDPKDGLPIWEVTISHPSGRSELARITDIDADPILVGSRVYVGAYNGDLAAVDLDRGNVLWRRELSVYAGLTSDADGIYVTDSKDQVWGAEMADGAGRWKQDQLRYRRLTAPALIGERLLVGDFEGYLHLLDKRDGRLVGRMRLTKAPITARPLVVGNRIYVYADDGTLVALTLGATMPVPDTKTPASRTPTAESSADRSTTQARL</sequence>
<feature type="region of interest" description="Disordered" evidence="5">
    <location>
        <begin position="398"/>
        <end position="424"/>
    </location>
</feature>
<dbReference type="CDD" id="cd10276">
    <property type="entry name" value="BamB_YfgL"/>
    <property type="match status" value="1"/>
</dbReference>
<dbReference type="PANTHER" id="PTHR34512">
    <property type="entry name" value="CELL SURFACE PROTEIN"/>
    <property type="match status" value="1"/>
</dbReference>
<keyword evidence="4" id="KW-0564">Palmitate</keyword>
<dbReference type="HAMAP" id="MF_00923">
    <property type="entry name" value="OM_assembly_BamB"/>
    <property type="match status" value="1"/>
</dbReference>
<reference evidence="7 8" key="1">
    <citation type="submission" date="2019-12" db="EMBL/GenBank/DDBJ databases">
        <title>The complete genome of the thermophilic, anoxygenic phototrophic gammaproteobacterium Thermochromatium tepidum.</title>
        <authorList>
            <person name="Sattley W.M."/>
            <person name="Swingley W.D."/>
            <person name="Burchell B.M."/>
            <person name="Gurbani S.A."/>
            <person name="Kujawa C.M."/>
            <person name="Nuccio D.A."/>
            <person name="Schladweiler J."/>
            <person name="Shaffer K.N."/>
            <person name="Stokes L.M."/>
            <person name="Touchman J.W."/>
            <person name="Blankenship R.E."/>
            <person name="Madigan M.T."/>
        </authorList>
    </citation>
    <scope>NUCLEOTIDE SEQUENCE [LARGE SCALE GENOMIC DNA]</scope>
    <source>
        <strain evidence="7 8">ATCC 43061</strain>
    </source>
</reference>
<feature type="domain" description="Pyrrolo-quinoline quinone repeat" evidence="6">
    <location>
        <begin position="332"/>
        <end position="391"/>
    </location>
</feature>
<dbReference type="InterPro" id="IPR017687">
    <property type="entry name" value="BamB"/>
</dbReference>
<comment type="subcellular location">
    <subcellularLocation>
        <location evidence="4">Cell outer membrane</location>
        <topology evidence="4">Lipid-anchor</topology>
    </subcellularLocation>
</comment>
<keyword evidence="2 4" id="KW-0472">Membrane</keyword>
<dbReference type="InterPro" id="IPR018391">
    <property type="entry name" value="PQQ_b-propeller_rpt"/>
</dbReference>
<dbReference type="OrthoDB" id="5173551at2"/>
<dbReference type="RefSeq" id="WP_153974752.1">
    <property type="nucleotide sequence ID" value="NZ_CP039268.1"/>
</dbReference>
<comment type="subunit">
    <text evidence="4">Part of the Bam complex.</text>
</comment>
<dbReference type="InterPro" id="IPR011047">
    <property type="entry name" value="Quinoprotein_ADH-like_sf"/>
</dbReference>
<name>A0A6I6EB78_THETI</name>
<evidence type="ECO:0000256" key="5">
    <source>
        <dbReference type="SAM" id="MobiDB-lite"/>
    </source>
</evidence>
<evidence type="ECO:0000256" key="1">
    <source>
        <dbReference type="ARBA" id="ARBA00022729"/>
    </source>
</evidence>
<accession>A0A6I6EB78</accession>
<keyword evidence="3 4" id="KW-0998">Cell outer membrane</keyword>
<evidence type="ECO:0000313" key="8">
    <source>
        <dbReference type="Proteomes" id="UP000426424"/>
    </source>
</evidence>
<feature type="domain" description="Pyrrolo-quinoline quinone repeat" evidence="6">
    <location>
        <begin position="87"/>
        <end position="319"/>
    </location>
</feature>
<dbReference type="SMART" id="SM00564">
    <property type="entry name" value="PQQ"/>
    <property type="match status" value="8"/>
</dbReference>
<feature type="compositionally biased region" description="Polar residues" evidence="5">
    <location>
        <begin position="403"/>
        <end position="424"/>
    </location>
</feature>
<dbReference type="EMBL" id="CP039268">
    <property type="protein sequence ID" value="QGU32556.1"/>
    <property type="molecule type" value="Genomic_DNA"/>
</dbReference>
<dbReference type="GO" id="GO:0043165">
    <property type="term" value="P:Gram-negative-bacterium-type cell outer membrane assembly"/>
    <property type="evidence" value="ECO:0007669"/>
    <property type="project" value="UniProtKB-UniRule"/>
</dbReference>
<dbReference type="AlphaFoldDB" id="A0A6I6EB78"/>
<dbReference type="NCBIfam" id="TIGR03300">
    <property type="entry name" value="assembly_YfgL"/>
    <property type="match status" value="1"/>
</dbReference>
<gene>
    <name evidence="4 7" type="primary">bamB</name>
    <name evidence="7" type="ORF">E6P07_05885</name>
</gene>
<evidence type="ECO:0000256" key="4">
    <source>
        <dbReference type="HAMAP-Rule" id="MF_00923"/>
    </source>
</evidence>
<dbReference type="GO" id="GO:0051205">
    <property type="term" value="P:protein insertion into membrane"/>
    <property type="evidence" value="ECO:0007669"/>
    <property type="project" value="UniProtKB-UniRule"/>
</dbReference>
<proteinExistence type="inferred from homology"/>
<evidence type="ECO:0000256" key="3">
    <source>
        <dbReference type="ARBA" id="ARBA00023237"/>
    </source>
</evidence>
<dbReference type="Pfam" id="PF13360">
    <property type="entry name" value="PQQ_2"/>
    <property type="match status" value="2"/>
</dbReference>
<dbReference type="Gene3D" id="2.130.10.10">
    <property type="entry name" value="YVTN repeat-like/Quinoprotein amine dehydrogenase"/>
    <property type="match status" value="1"/>
</dbReference>